<reference evidence="2" key="1">
    <citation type="submission" date="2016-10" db="EMBL/GenBank/DDBJ databases">
        <authorList>
            <person name="See-Too W.S."/>
        </authorList>
    </citation>
    <scope>NUCLEOTIDE SEQUENCE</scope>
    <source>
        <strain evidence="2">L10.15</strain>
    </source>
</reference>
<dbReference type="RefSeq" id="WP_049693722.1">
    <property type="nucleotide sequence ID" value="NZ_CP016540.2"/>
</dbReference>
<organism evidence="2 3">
    <name type="scientific">Planococcus versutus</name>
    <dbReference type="NCBI Taxonomy" id="1302659"/>
    <lineage>
        <taxon>Bacteria</taxon>
        <taxon>Bacillati</taxon>
        <taxon>Bacillota</taxon>
        <taxon>Bacilli</taxon>
        <taxon>Bacillales</taxon>
        <taxon>Caryophanaceae</taxon>
        <taxon>Planococcus</taxon>
    </lineage>
</organism>
<evidence type="ECO:0000313" key="3">
    <source>
        <dbReference type="Proteomes" id="UP000053354"/>
    </source>
</evidence>
<dbReference type="AlphaFoldDB" id="A0A1B1S1K8"/>
<keyword evidence="1" id="KW-0472">Membrane</keyword>
<evidence type="ECO:0008006" key="4">
    <source>
        <dbReference type="Google" id="ProtNLM"/>
    </source>
</evidence>
<keyword evidence="3" id="KW-1185">Reference proteome</keyword>
<dbReference type="InterPro" id="IPR025441">
    <property type="entry name" value="DUF4181"/>
</dbReference>
<accession>A0A1B1S1K8</accession>
<dbReference type="Pfam" id="PF13789">
    <property type="entry name" value="DUF4181"/>
    <property type="match status" value="1"/>
</dbReference>
<dbReference type="OrthoDB" id="2428213at2"/>
<feature type="transmembrane region" description="Helical" evidence="1">
    <location>
        <begin position="51"/>
        <end position="69"/>
    </location>
</feature>
<feature type="transmembrane region" description="Helical" evidence="1">
    <location>
        <begin position="6"/>
        <end position="23"/>
    </location>
</feature>
<proteinExistence type="predicted"/>
<dbReference type="EMBL" id="CP016540">
    <property type="protein sequence ID" value="ANU27070.1"/>
    <property type="molecule type" value="Genomic_DNA"/>
</dbReference>
<sequence>MWFKLLLFLFIVYAVNAIIKFVLKKWLKVEPRKKKFFSNNYVNATHLKVDWFVRGILLIAGVATLFYVIAEENSIVYMLVYVIVFIILTYTVEAYFEWTASKHPKQSLFMLSEMFVWLVAVALLIQSSSFFLGIIEGVVTEKTEASFTVEMVATGFWGDSSVQEVHLTDATVFKGKVEAYEELKEGDLVRVMPFDLPVDFSYSLAAEVTVE</sequence>
<dbReference type="Proteomes" id="UP000053354">
    <property type="component" value="Chromosome"/>
</dbReference>
<gene>
    <name evidence="2" type="ORF">I858_008710</name>
</gene>
<keyword evidence="1" id="KW-1133">Transmembrane helix</keyword>
<keyword evidence="1" id="KW-0812">Transmembrane</keyword>
<name>A0A1B1S1K8_9BACL</name>
<feature type="transmembrane region" description="Helical" evidence="1">
    <location>
        <begin position="108"/>
        <end position="125"/>
    </location>
</feature>
<dbReference type="KEGG" id="pll:I858_008710"/>
<evidence type="ECO:0000256" key="1">
    <source>
        <dbReference type="SAM" id="Phobius"/>
    </source>
</evidence>
<feature type="transmembrane region" description="Helical" evidence="1">
    <location>
        <begin position="75"/>
        <end position="96"/>
    </location>
</feature>
<evidence type="ECO:0000313" key="2">
    <source>
        <dbReference type="EMBL" id="ANU27070.1"/>
    </source>
</evidence>
<protein>
    <recommendedName>
        <fullName evidence="4">DUF4181 domain-containing protein</fullName>
    </recommendedName>
</protein>